<evidence type="ECO:0000256" key="1">
    <source>
        <dbReference type="SAM" id="MobiDB-lite"/>
    </source>
</evidence>
<sequence>MKAFLIAAILLSSLLIATNSTSAGDKGAAVCNDPKNVKNCNAKAPPKTRCPRREGCRGPPATTPHTSTP</sequence>
<name>A0AAV5K030_9ROSI</name>
<accession>A0AAV5K030</accession>
<feature type="region of interest" description="Disordered" evidence="1">
    <location>
        <begin position="48"/>
        <end position="69"/>
    </location>
</feature>
<dbReference type="AlphaFoldDB" id="A0AAV5K030"/>
<evidence type="ECO:0000256" key="2">
    <source>
        <dbReference type="SAM" id="SignalP"/>
    </source>
</evidence>
<evidence type="ECO:0000313" key="3">
    <source>
        <dbReference type="EMBL" id="GKV16848.1"/>
    </source>
</evidence>
<gene>
    <name evidence="3" type="ORF">SLEP1_g27423</name>
</gene>
<dbReference type="Proteomes" id="UP001054252">
    <property type="component" value="Unassembled WGS sequence"/>
</dbReference>
<evidence type="ECO:0000313" key="4">
    <source>
        <dbReference type="Proteomes" id="UP001054252"/>
    </source>
</evidence>
<dbReference type="EMBL" id="BPVZ01000046">
    <property type="protein sequence ID" value="GKV16848.1"/>
    <property type="molecule type" value="Genomic_DNA"/>
</dbReference>
<reference evidence="3 4" key="1">
    <citation type="journal article" date="2021" name="Commun. Biol.">
        <title>The genome of Shorea leprosula (Dipterocarpaceae) highlights the ecological relevance of drought in aseasonal tropical rainforests.</title>
        <authorList>
            <person name="Ng K.K.S."/>
            <person name="Kobayashi M.J."/>
            <person name="Fawcett J.A."/>
            <person name="Hatakeyama M."/>
            <person name="Paape T."/>
            <person name="Ng C.H."/>
            <person name="Ang C.C."/>
            <person name="Tnah L.H."/>
            <person name="Lee C.T."/>
            <person name="Nishiyama T."/>
            <person name="Sese J."/>
            <person name="O'Brien M.J."/>
            <person name="Copetti D."/>
            <person name="Mohd Noor M.I."/>
            <person name="Ong R.C."/>
            <person name="Putra M."/>
            <person name="Sireger I.Z."/>
            <person name="Indrioko S."/>
            <person name="Kosugi Y."/>
            <person name="Izuno A."/>
            <person name="Isagi Y."/>
            <person name="Lee S.L."/>
            <person name="Shimizu K.K."/>
        </authorList>
    </citation>
    <scope>NUCLEOTIDE SEQUENCE [LARGE SCALE GENOMIC DNA]</scope>
    <source>
        <strain evidence="3">214</strain>
    </source>
</reference>
<comment type="caution">
    <text evidence="3">The sequence shown here is derived from an EMBL/GenBank/DDBJ whole genome shotgun (WGS) entry which is preliminary data.</text>
</comment>
<feature type="signal peptide" evidence="2">
    <location>
        <begin position="1"/>
        <end position="23"/>
    </location>
</feature>
<proteinExistence type="predicted"/>
<organism evidence="3 4">
    <name type="scientific">Rubroshorea leprosula</name>
    <dbReference type="NCBI Taxonomy" id="152421"/>
    <lineage>
        <taxon>Eukaryota</taxon>
        <taxon>Viridiplantae</taxon>
        <taxon>Streptophyta</taxon>
        <taxon>Embryophyta</taxon>
        <taxon>Tracheophyta</taxon>
        <taxon>Spermatophyta</taxon>
        <taxon>Magnoliopsida</taxon>
        <taxon>eudicotyledons</taxon>
        <taxon>Gunneridae</taxon>
        <taxon>Pentapetalae</taxon>
        <taxon>rosids</taxon>
        <taxon>malvids</taxon>
        <taxon>Malvales</taxon>
        <taxon>Dipterocarpaceae</taxon>
        <taxon>Rubroshorea</taxon>
    </lineage>
</organism>
<feature type="chain" id="PRO_5043775264" evidence="2">
    <location>
        <begin position="24"/>
        <end position="69"/>
    </location>
</feature>
<keyword evidence="2" id="KW-0732">Signal</keyword>
<keyword evidence="4" id="KW-1185">Reference proteome</keyword>
<protein>
    <submittedName>
        <fullName evidence="3">Uncharacterized protein</fullName>
    </submittedName>
</protein>